<evidence type="ECO:0000313" key="2">
    <source>
        <dbReference type="Proteomes" id="UP000591071"/>
    </source>
</evidence>
<organism evidence="1 2">
    <name type="scientific">Megasphaera hexanoica</name>
    <dbReference type="NCBI Taxonomy" id="1675036"/>
    <lineage>
        <taxon>Bacteria</taxon>
        <taxon>Bacillati</taxon>
        <taxon>Bacillota</taxon>
        <taxon>Negativicutes</taxon>
        <taxon>Veillonellales</taxon>
        <taxon>Veillonellaceae</taxon>
        <taxon>Megasphaera</taxon>
    </lineage>
</organism>
<dbReference type="Pfam" id="PF04074">
    <property type="entry name" value="DUF386"/>
    <property type="match status" value="1"/>
</dbReference>
<gene>
    <name evidence="1" type="ORF">HF872_09135</name>
</gene>
<comment type="caution">
    <text evidence="1">The sequence shown here is derived from an EMBL/GenBank/DDBJ whole genome shotgun (WGS) entry which is preliminary data.</text>
</comment>
<dbReference type="EMBL" id="JABAFG010000014">
    <property type="protein sequence ID" value="NME28778.1"/>
    <property type="molecule type" value="Genomic_DNA"/>
</dbReference>
<dbReference type="GO" id="GO:0044010">
    <property type="term" value="P:single-species biofilm formation"/>
    <property type="evidence" value="ECO:0007669"/>
    <property type="project" value="TreeGrafter"/>
</dbReference>
<dbReference type="SUPFAM" id="SSF51197">
    <property type="entry name" value="Clavaminate synthase-like"/>
    <property type="match status" value="1"/>
</dbReference>
<evidence type="ECO:0000313" key="1">
    <source>
        <dbReference type="EMBL" id="NME28778.1"/>
    </source>
</evidence>
<dbReference type="InterPro" id="IPR004375">
    <property type="entry name" value="NanQ/TabA/YiaL"/>
</dbReference>
<sequence>MYAGNIRQWETEVQALPEWLRPWIKELASLHTSLLKPGRHELPGANFFNIDEVMTENASARKIEAHRSYIDIQMVLAGREYIGWQPLCHSGKVVEARPDDDIWFYDGSYEDDTQVLMTPGTFAIFLPGDGHRPLCAPHGLCGPVRKIIMKIHI</sequence>
<proteinExistence type="predicted"/>
<protein>
    <submittedName>
        <fullName evidence="1">DUF386 domain-containing protein</fullName>
    </submittedName>
</protein>
<name>A0A848BVF8_9FIRM</name>
<dbReference type="AlphaFoldDB" id="A0A848BVF8"/>
<reference evidence="1 2" key="1">
    <citation type="submission" date="2020-04" db="EMBL/GenBank/DDBJ databases">
        <authorList>
            <person name="Hitch T.C.A."/>
            <person name="Wylensek D."/>
            <person name="Clavel T."/>
        </authorList>
    </citation>
    <scope>NUCLEOTIDE SEQUENCE [LARGE SCALE GENOMIC DNA]</scope>
    <source>
        <strain evidence="1 2">Oil-RF-744-FAT-WT-6-1</strain>
    </source>
</reference>
<dbReference type="GO" id="GO:0005829">
    <property type="term" value="C:cytosol"/>
    <property type="evidence" value="ECO:0007669"/>
    <property type="project" value="TreeGrafter"/>
</dbReference>
<dbReference type="Proteomes" id="UP000591071">
    <property type="component" value="Unassembled WGS sequence"/>
</dbReference>
<dbReference type="PANTHER" id="PTHR34986">
    <property type="entry name" value="EVOLVED BETA-GALACTOSIDASE SUBUNIT BETA"/>
    <property type="match status" value="1"/>
</dbReference>
<dbReference type="RefSeq" id="WP_170087773.1">
    <property type="nucleotide sequence ID" value="NZ_JABAFG010000014.1"/>
</dbReference>
<accession>A0A848BVF8</accession>
<dbReference type="NCBIfam" id="TIGR00022">
    <property type="entry name" value="YhcH/YjgK/YiaL family protein"/>
    <property type="match status" value="1"/>
</dbReference>
<dbReference type="InterPro" id="IPR037012">
    <property type="entry name" value="NanQ/TabA/YiaL_sf"/>
</dbReference>
<dbReference type="Gene3D" id="2.60.120.370">
    <property type="entry name" value="YhcH/YjgK/YiaL"/>
    <property type="match status" value="1"/>
</dbReference>
<dbReference type="PANTHER" id="PTHR34986:SF4">
    <property type="entry name" value="EVOLVED BETA-GALACTOSIDASE SUBUNIT BETA-RELATED"/>
    <property type="match status" value="1"/>
</dbReference>